<dbReference type="InterPro" id="IPR016071">
    <property type="entry name" value="Staphylococal_nuclease_OB-fold"/>
</dbReference>
<proteinExistence type="predicted"/>
<feature type="domain" description="TNase-like" evidence="1">
    <location>
        <begin position="19"/>
        <end position="157"/>
    </location>
</feature>
<keyword evidence="2" id="KW-0378">Hydrolase</keyword>
<reference evidence="3" key="1">
    <citation type="submission" date="2015-10" db="EMBL/GenBank/DDBJ databases">
        <authorList>
            <person name="Regsiter A."/>
            <person name="william w."/>
        </authorList>
    </citation>
    <scope>NUCLEOTIDE SEQUENCE [LARGE SCALE GENOMIC DNA]</scope>
</reference>
<dbReference type="STRING" id="671072.PL921460044"/>
<dbReference type="EMBL" id="CZDF01000166">
    <property type="protein sequence ID" value="CUR33935.1"/>
    <property type="molecule type" value="Genomic_DNA"/>
</dbReference>
<name>A0A1J1LNE3_9CYAN</name>
<dbReference type="InterPro" id="IPR035437">
    <property type="entry name" value="SNase_OB-fold_sf"/>
</dbReference>
<dbReference type="Gene3D" id="2.40.50.90">
    <property type="match status" value="1"/>
</dbReference>
<gene>
    <name evidence="2" type="ORF">PL921460044</name>
</gene>
<evidence type="ECO:0000259" key="1">
    <source>
        <dbReference type="PROSITE" id="PS50830"/>
    </source>
</evidence>
<dbReference type="GO" id="GO:1990599">
    <property type="term" value="F:3' overhang single-stranded DNA endodeoxyribonuclease activity"/>
    <property type="evidence" value="ECO:0007669"/>
    <property type="project" value="UniProtKB-EC"/>
</dbReference>
<evidence type="ECO:0000313" key="2">
    <source>
        <dbReference type="EMBL" id="CUR33935.1"/>
    </source>
</evidence>
<dbReference type="Pfam" id="PF00565">
    <property type="entry name" value="SNase"/>
    <property type="match status" value="1"/>
</dbReference>
<protein>
    <submittedName>
        <fullName evidence="2">Putative SNase-like nuclease</fullName>
        <ecNumber evidence="2">3.1.31.1</ecNumber>
    </submittedName>
</protein>
<organism evidence="2 3">
    <name type="scientific">Planktothrix tepida PCC 9214</name>
    <dbReference type="NCBI Taxonomy" id="671072"/>
    <lineage>
        <taxon>Bacteria</taxon>
        <taxon>Bacillati</taxon>
        <taxon>Cyanobacteriota</taxon>
        <taxon>Cyanophyceae</taxon>
        <taxon>Oscillatoriophycideae</taxon>
        <taxon>Oscillatoriales</taxon>
        <taxon>Microcoleaceae</taxon>
        <taxon>Planktothrix</taxon>
    </lineage>
</organism>
<dbReference type="EC" id="3.1.31.1" evidence="2"/>
<dbReference type="Proteomes" id="UP000184315">
    <property type="component" value="Unassembled WGS sequence"/>
</dbReference>
<sequence>MGVFYLIKMQKLILTPNFIIDGDTFIAEYNGAATKFRARWIDAPEIQKLGKISTETDLNQWKWGELSRRYLDHLIQGKQLTVIIHETDPYNRILSDWYLGRSNLQLQLLRVGLAVAFLEPRIVYESRNLTKLDIILATRILQHQYYAIQSQKGVWSDAQFMIPSEYRKMI</sequence>
<evidence type="ECO:0000313" key="3">
    <source>
        <dbReference type="Proteomes" id="UP000184315"/>
    </source>
</evidence>
<dbReference type="AlphaFoldDB" id="A0A1J1LNE3"/>
<dbReference type="SMART" id="SM00318">
    <property type="entry name" value="SNc"/>
    <property type="match status" value="1"/>
</dbReference>
<dbReference type="PROSITE" id="PS50830">
    <property type="entry name" value="TNASE_3"/>
    <property type="match status" value="1"/>
</dbReference>
<dbReference type="SUPFAM" id="SSF50199">
    <property type="entry name" value="Staphylococcal nuclease"/>
    <property type="match status" value="1"/>
</dbReference>
<keyword evidence="3" id="KW-1185">Reference proteome</keyword>
<dbReference type="OrthoDB" id="465137at2"/>
<accession>A0A1J1LNE3</accession>